<dbReference type="EMBL" id="JAGRRH010000017">
    <property type="protein sequence ID" value="KAG7353165.1"/>
    <property type="molecule type" value="Genomic_DNA"/>
</dbReference>
<evidence type="ECO:0000256" key="3">
    <source>
        <dbReference type="ARBA" id="ARBA00022989"/>
    </source>
</evidence>
<feature type="domain" description="Amino acid transporter transmembrane" evidence="7">
    <location>
        <begin position="106"/>
        <end position="482"/>
    </location>
</feature>
<evidence type="ECO:0000313" key="8">
    <source>
        <dbReference type="EMBL" id="KAG7353165.1"/>
    </source>
</evidence>
<gene>
    <name evidence="8" type="ORF">IV203_009213</name>
</gene>
<comment type="subcellular location">
    <subcellularLocation>
        <location evidence="1">Membrane</location>
        <topology evidence="1">Multi-pass membrane protein</topology>
    </subcellularLocation>
</comment>
<feature type="transmembrane region" description="Helical" evidence="5">
    <location>
        <begin position="188"/>
        <end position="208"/>
    </location>
</feature>
<feature type="transmembrane region" description="Helical" evidence="5">
    <location>
        <begin position="386"/>
        <end position="405"/>
    </location>
</feature>
<evidence type="ECO:0000313" key="9">
    <source>
        <dbReference type="Proteomes" id="UP000693970"/>
    </source>
</evidence>
<feature type="transmembrane region" description="Helical" evidence="5">
    <location>
        <begin position="448"/>
        <end position="469"/>
    </location>
</feature>
<feature type="transmembrane region" description="Helical" evidence="5">
    <location>
        <begin position="303"/>
        <end position="322"/>
    </location>
</feature>
<sequence>MPSSRIVHLFFASCVVAASLPSVTSFLTAQTATTSPLNLVTVRNSPLNKPTVSPWSVGTATSRRNELKQHWQQQHVVYMTSDAALPADAASDGSDDSSKTSGGGSATVAELIFNLIKGIVGAGVLSLPAGIAAWGSAPSAVLPAVALIATIGGLSGYGFALIGRCCAYTNTESYRDAWTATVSEGSSWIPATAVTFKTICAILAYSMILGDTFVSLLSTAGIAASKVPVTVGLTGAVLLPLCLMKNLSSLAPFSLLGSLGMIYTAIAMAIRYFGKAYTTSGKFGMDMIASLRPKFGDVGASGILSPSAAILVGMLSTAYMAHFNAPKFYTELKERTLPNYYKVVSTSFAASITIFALMAAIGFLTFGTNSSGLILNNYSTKDGLMSISRVAVAVSLVFSYPLAFVGARDGVTNLLKMSTNARTQNLLTVALLSAVTLVALIIPDVSFVLAFAGATLGNALIYIFPAFMFRGAIKKKADATKGQKREVKLAIGSAVVGTIMGLLGAKMAIASL</sequence>
<reference evidence="8" key="2">
    <citation type="submission" date="2021-04" db="EMBL/GenBank/DDBJ databases">
        <authorList>
            <person name="Podell S."/>
        </authorList>
    </citation>
    <scope>NUCLEOTIDE SEQUENCE</scope>
    <source>
        <strain evidence="8">Hildebrandi</strain>
    </source>
</reference>
<evidence type="ECO:0000256" key="2">
    <source>
        <dbReference type="ARBA" id="ARBA00022692"/>
    </source>
</evidence>
<name>A0A9K3L0A4_9STRA</name>
<feature type="transmembrane region" description="Helical" evidence="5">
    <location>
        <begin position="343"/>
        <end position="366"/>
    </location>
</feature>
<keyword evidence="9" id="KW-1185">Reference proteome</keyword>
<keyword evidence="3 5" id="KW-1133">Transmembrane helix</keyword>
<dbReference type="OrthoDB" id="28208at2759"/>
<evidence type="ECO:0000259" key="7">
    <source>
        <dbReference type="Pfam" id="PF01490"/>
    </source>
</evidence>
<dbReference type="PANTHER" id="PTHR22950:SF652">
    <property type="entry name" value="TRANSMEMBRANE AMINO ACID TRANSPORTER FAMILY PROTEIN"/>
    <property type="match status" value="1"/>
</dbReference>
<dbReference type="Pfam" id="PF01490">
    <property type="entry name" value="Aa_trans"/>
    <property type="match status" value="1"/>
</dbReference>
<evidence type="ECO:0000256" key="1">
    <source>
        <dbReference type="ARBA" id="ARBA00004141"/>
    </source>
</evidence>
<dbReference type="GO" id="GO:0015179">
    <property type="term" value="F:L-amino acid transmembrane transporter activity"/>
    <property type="evidence" value="ECO:0007669"/>
    <property type="project" value="TreeGrafter"/>
</dbReference>
<feature type="transmembrane region" description="Helical" evidence="5">
    <location>
        <begin position="220"/>
        <end position="243"/>
    </location>
</feature>
<feature type="chain" id="PRO_5039952786" evidence="6">
    <location>
        <begin position="26"/>
        <end position="512"/>
    </location>
</feature>
<feature type="transmembrane region" description="Helical" evidence="5">
    <location>
        <begin position="144"/>
        <end position="167"/>
    </location>
</feature>
<keyword evidence="4 5" id="KW-0472">Membrane</keyword>
<reference evidence="8" key="1">
    <citation type="journal article" date="2021" name="Sci. Rep.">
        <title>Diploid genomic architecture of Nitzschia inconspicua, an elite biomass production diatom.</title>
        <authorList>
            <person name="Oliver A."/>
            <person name="Podell S."/>
            <person name="Pinowska A."/>
            <person name="Traller J.C."/>
            <person name="Smith S.R."/>
            <person name="McClure R."/>
            <person name="Beliaev A."/>
            <person name="Bohutskyi P."/>
            <person name="Hill E.A."/>
            <person name="Rabines A."/>
            <person name="Zheng H."/>
            <person name="Allen L.Z."/>
            <person name="Kuo A."/>
            <person name="Grigoriev I.V."/>
            <person name="Allen A.E."/>
            <person name="Hazlebeck D."/>
            <person name="Allen E.E."/>
        </authorList>
    </citation>
    <scope>NUCLEOTIDE SEQUENCE</scope>
    <source>
        <strain evidence="8">Hildebrandi</strain>
    </source>
</reference>
<protein>
    <submittedName>
        <fullName evidence="8">Transmembrane amino acid transporter</fullName>
    </submittedName>
</protein>
<comment type="caution">
    <text evidence="8">The sequence shown here is derived from an EMBL/GenBank/DDBJ whole genome shotgun (WGS) entry which is preliminary data.</text>
</comment>
<keyword evidence="2 5" id="KW-0812">Transmembrane</keyword>
<feature type="transmembrane region" description="Helical" evidence="5">
    <location>
        <begin position="489"/>
        <end position="509"/>
    </location>
</feature>
<dbReference type="Proteomes" id="UP000693970">
    <property type="component" value="Unassembled WGS sequence"/>
</dbReference>
<dbReference type="InterPro" id="IPR013057">
    <property type="entry name" value="AA_transpt_TM"/>
</dbReference>
<feature type="transmembrane region" description="Helical" evidence="5">
    <location>
        <begin position="426"/>
        <end position="442"/>
    </location>
</feature>
<evidence type="ECO:0000256" key="5">
    <source>
        <dbReference type="SAM" id="Phobius"/>
    </source>
</evidence>
<keyword evidence="6" id="KW-0732">Signal</keyword>
<evidence type="ECO:0000256" key="4">
    <source>
        <dbReference type="ARBA" id="ARBA00023136"/>
    </source>
</evidence>
<proteinExistence type="predicted"/>
<dbReference type="GO" id="GO:0016020">
    <property type="term" value="C:membrane"/>
    <property type="evidence" value="ECO:0007669"/>
    <property type="project" value="UniProtKB-SubCell"/>
</dbReference>
<feature type="signal peptide" evidence="6">
    <location>
        <begin position="1"/>
        <end position="25"/>
    </location>
</feature>
<accession>A0A9K3L0A4</accession>
<evidence type="ECO:0000256" key="6">
    <source>
        <dbReference type="SAM" id="SignalP"/>
    </source>
</evidence>
<dbReference type="PANTHER" id="PTHR22950">
    <property type="entry name" value="AMINO ACID TRANSPORTER"/>
    <property type="match status" value="1"/>
</dbReference>
<feature type="transmembrane region" description="Helical" evidence="5">
    <location>
        <begin position="250"/>
        <end position="273"/>
    </location>
</feature>
<dbReference type="AlphaFoldDB" id="A0A9K3L0A4"/>
<organism evidence="8 9">
    <name type="scientific">Nitzschia inconspicua</name>
    <dbReference type="NCBI Taxonomy" id="303405"/>
    <lineage>
        <taxon>Eukaryota</taxon>
        <taxon>Sar</taxon>
        <taxon>Stramenopiles</taxon>
        <taxon>Ochrophyta</taxon>
        <taxon>Bacillariophyta</taxon>
        <taxon>Bacillariophyceae</taxon>
        <taxon>Bacillariophycidae</taxon>
        <taxon>Bacillariales</taxon>
        <taxon>Bacillariaceae</taxon>
        <taxon>Nitzschia</taxon>
    </lineage>
</organism>